<dbReference type="InterPro" id="IPR006521">
    <property type="entry name" value="Tail_protein_I"/>
</dbReference>
<proteinExistence type="predicted"/>
<dbReference type="Pfam" id="PF09684">
    <property type="entry name" value="Tail_P2_I"/>
    <property type="match status" value="1"/>
</dbReference>
<dbReference type="STRING" id="1912961.BU204_18680"/>
<dbReference type="EMBL" id="MSIE01000033">
    <property type="protein sequence ID" value="OLF16063.1"/>
    <property type="molecule type" value="Genomic_DNA"/>
</dbReference>
<reference evidence="1 2" key="1">
    <citation type="submission" date="2016-12" db="EMBL/GenBank/DDBJ databases">
        <title>The draft genome sequence of Actinophytocola sp. 11-183.</title>
        <authorList>
            <person name="Wang W."/>
            <person name="Yuan L."/>
        </authorList>
    </citation>
    <scope>NUCLEOTIDE SEQUENCE [LARGE SCALE GENOMIC DNA]</scope>
    <source>
        <strain evidence="1 2">11-183</strain>
    </source>
</reference>
<accession>A0A1Q8CNY4</accession>
<evidence type="ECO:0000313" key="1">
    <source>
        <dbReference type="EMBL" id="OLF16063.1"/>
    </source>
</evidence>
<dbReference type="AlphaFoldDB" id="A0A1Q8CNY4"/>
<comment type="caution">
    <text evidence="1">The sequence shown here is derived from an EMBL/GenBank/DDBJ whole genome shotgun (WGS) entry which is preliminary data.</text>
</comment>
<dbReference type="OrthoDB" id="370073at2"/>
<evidence type="ECO:0008006" key="3">
    <source>
        <dbReference type="Google" id="ProtNLM"/>
    </source>
</evidence>
<gene>
    <name evidence="1" type="ORF">BU204_18680</name>
</gene>
<dbReference type="RefSeq" id="WP_075126986.1">
    <property type="nucleotide sequence ID" value="NZ_MSIE01000033.1"/>
</dbReference>
<keyword evidence="2" id="KW-1185">Reference proteome</keyword>
<dbReference type="NCBIfam" id="TIGR02242">
    <property type="entry name" value="tail_TIGR02242"/>
    <property type="match status" value="1"/>
</dbReference>
<name>A0A1Q8CNY4_9PSEU</name>
<organism evidence="1 2">
    <name type="scientific">Actinophytocola xanthii</name>
    <dbReference type="NCBI Taxonomy" id="1912961"/>
    <lineage>
        <taxon>Bacteria</taxon>
        <taxon>Bacillati</taxon>
        <taxon>Actinomycetota</taxon>
        <taxon>Actinomycetes</taxon>
        <taxon>Pseudonocardiales</taxon>
        <taxon>Pseudonocardiaceae</taxon>
    </lineage>
</organism>
<dbReference type="InterPro" id="IPR011748">
    <property type="entry name" value="Unchr_phage_tail-like"/>
</dbReference>
<evidence type="ECO:0000313" key="2">
    <source>
        <dbReference type="Proteomes" id="UP000185596"/>
    </source>
</evidence>
<protein>
    <recommendedName>
        <fullName evidence="3">Phage tail protein</fullName>
    </recommendedName>
</protein>
<dbReference type="Proteomes" id="UP000185596">
    <property type="component" value="Unassembled WGS sequence"/>
</dbReference>
<sequence>MRGMVPGLGTPTPIIEMLPAVYQEDPFTERFVAGFDDVMAPILSTLDCLVDYFDPYLAPEDFLEWMAGWVGIELEEGWPIERRRAVVATAVEMYRMRGTVAGLRANLQVLTGGRVEIADSGGVGWSRSPDGDMPGEGSPRLAVRIRVHDPTSVPMDLVDQAVAAAKPAHVVHRVEVDRP</sequence>